<protein>
    <recommendedName>
        <fullName evidence="4">Lipoprotein</fullName>
    </recommendedName>
</protein>
<feature type="chain" id="PRO_5016270953" description="Lipoprotein" evidence="1">
    <location>
        <begin position="25"/>
        <end position="213"/>
    </location>
</feature>
<dbReference type="EMBL" id="QKVO01000001">
    <property type="protein sequence ID" value="RAO95372.1"/>
    <property type="molecule type" value="Genomic_DNA"/>
</dbReference>
<reference evidence="3" key="1">
    <citation type="submission" date="2018-06" db="EMBL/GenBank/DDBJ databases">
        <authorList>
            <person name="Martinez Ocampo F."/>
            <person name="Quiroz Castaneda R.E."/>
            <person name="Rojas Lopez X."/>
        </authorList>
    </citation>
    <scope>NUCLEOTIDE SEQUENCE [LARGE SCALE GENOMIC DNA]</scope>
    <source>
        <strain evidence="3">INIFAP02</strain>
    </source>
</reference>
<keyword evidence="3" id="KW-1185">Reference proteome</keyword>
<proteinExistence type="predicted"/>
<dbReference type="AlphaFoldDB" id="A0A328PKH5"/>
<evidence type="ECO:0000313" key="2">
    <source>
        <dbReference type="EMBL" id="RAO95372.1"/>
    </source>
</evidence>
<evidence type="ECO:0000313" key="3">
    <source>
        <dbReference type="Proteomes" id="UP000249762"/>
    </source>
</evidence>
<gene>
    <name evidence="2" type="ORF">DNK47_00790</name>
</gene>
<evidence type="ECO:0008006" key="4">
    <source>
        <dbReference type="Google" id="ProtNLM"/>
    </source>
</evidence>
<evidence type="ECO:0000256" key="1">
    <source>
        <dbReference type="SAM" id="SignalP"/>
    </source>
</evidence>
<feature type="non-terminal residue" evidence="2">
    <location>
        <position position="1"/>
    </location>
</feature>
<name>A0A328PKH5_9MOLU</name>
<accession>A0A328PKH5</accession>
<keyword evidence="1" id="KW-0732">Signal</keyword>
<organism evidence="2 3">
    <name type="scientific">Mycoplasma wenyonii</name>
    <dbReference type="NCBI Taxonomy" id="65123"/>
    <lineage>
        <taxon>Bacteria</taxon>
        <taxon>Bacillati</taxon>
        <taxon>Mycoplasmatota</taxon>
        <taxon>Mollicutes</taxon>
        <taxon>Mycoplasmataceae</taxon>
        <taxon>Mycoplasma</taxon>
    </lineage>
</organism>
<comment type="caution">
    <text evidence="2">The sequence shown here is derived from an EMBL/GenBank/DDBJ whole genome shotgun (WGS) entry which is preliminary data.</text>
</comment>
<dbReference type="RefSeq" id="WP_181454134.1">
    <property type="nucleotide sequence ID" value="NZ_QKVO01000001.1"/>
</dbReference>
<sequence>RIPALPWKGLVTPFVLSCIGCAFFASSSGERTVKTSGGDTAKNLRFILGKGSNGTELYLRVEKPIKKQFTVTGQNQWEGVTLWFGDTQLTNKHKLWQDGKRNQYYLVERLEKGGYQLQNREKALHWDLAKDIKKAGPTYIELIKDRETGKKWGEKGSFWGNQCKYNWNGYEWGENWRIRIRCRSDNWSNGWARDWTDGHHMTLNLTKNDYVLN</sequence>
<dbReference type="Proteomes" id="UP000249762">
    <property type="component" value="Unassembled WGS sequence"/>
</dbReference>
<feature type="signal peptide" evidence="1">
    <location>
        <begin position="1"/>
        <end position="24"/>
    </location>
</feature>